<dbReference type="Gramene" id="C.cajan_39780.t">
    <property type="protein sequence ID" value="C.cajan_39780.t.cds1"/>
    <property type="gene ID" value="C.cajan_39780"/>
</dbReference>
<feature type="region of interest" description="Disordered" evidence="1">
    <location>
        <begin position="33"/>
        <end position="78"/>
    </location>
</feature>
<feature type="signal peptide" evidence="2">
    <location>
        <begin position="1"/>
        <end position="19"/>
    </location>
</feature>
<evidence type="ECO:0008006" key="6">
    <source>
        <dbReference type="Google" id="ProtNLM"/>
    </source>
</evidence>
<accession>A0A151R4U2</accession>
<dbReference type="EMBL" id="KQ484092">
    <property type="protein sequence ID" value="KYP37557.1"/>
    <property type="molecule type" value="Genomic_DNA"/>
</dbReference>
<dbReference type="OMA" id="MAANRMK"/>
<gene>
    <name evidence="3" type="ORF">KK1_041250</name>
    <name evidence="4" type="ORF">KK1_041256</name>
</gene>
<keyword evidence="2" id="KW-0732">Signal</keyword>
<feature type="compositionally biased region" description="Basic and acidic residues" evidence="1">
    <location>
        <begin position="40"/>
        <end position="70"/>
    </location>
</feature>
<dbReference type="Proteomes" id="UP000075243">
    <property type="component" value="Unassembled WGS sequence"/>
</dbReference>
<name>A0A151R4U2_CAJCA</name>
<dbReference type="Gramene" id="C.cajan_39774.t">
    <property type="protein sequence ID" value="C.cajan_39774.t.cds1"/>
    <property type="gene ID" value="C.cajan_39774"/>
</dbReference>
<evidence type="ECO:0000313" key="5">
    <source>
        <dbReference type="Proteomes" id="UP000075243"/>
    </source>
</evidence>
<feature type="chain" id="PRO_5007809568" description="Root meristem growth factor 9" evidence="2">
    <location>
        <begin position="20"/>
        <end position="78"/>
    </location>
</feature>
<proteinExistence type="predicted"/>
<evidence type="ECO:0000256" key="1">
    <source>
        <dbReference type="SAM" id="MobiDB-lite"/>
    </source>
</evidence>
<evidence type="ECO:0000313" key="3">
    <source>
        <dbReference type="EMBL" id="KYP37551.1"/>
    </source>
</evidence>
<dbReference type="EMBL" id="KQ484092">
    <property type="protein sequence ID" value="KYP37551.1"/>
    <property type="molecule type" value="Genomic_DNA"/>
</dbReference>
<dbReference type="AlphaFoldDB" id="A0A151R4U2"/>
<dbReference type="PANTHER" id="PTHR36040:SF5">
    <property type="entry name" value="TRANSMEMBRANE PROTEIN"/>
    <property type="match status" value="1"/>
</dbReference>
<evidence type="ECO:0000313" key="4">
    <source>
        <dbReference type="EMBL" id="KYP37557.1"/>
    </source>
</evidence>
<reference evidence="4 5" key="1">
    <citation type="journal article" date="2012" name="Nat. Biotechnol.">
        <title>Draft genome sequence of pigeonpea (Cajanus cajan), an orphan legume crop of resource-poor farmers.</title>
        <authorList>
            <person name="Varshney R.K."/>
            <person name="Chen W."/>
            <person name="Li Y."/>
            <person name="Bharti A.K."/>
            <person name="Saxena R.K."/>
            <person name="Schlueter J.A."/>
            <person name="Donoghue M.T."/>
            <person name="Azam S."/>
            <person name="Fan G."/>
            <person name="Whaley A.M."/>
            <person name="Farmer A.D."/>
            <person name="Sheridan J."/>
            <person name="Iwata A."/>
            <person name="Tuteja R."/>
            <person name="Penmetsa R.V."/>
            <person name="Wu W."/>
            <person name="Upadhyaya H.D."/>
            <person name="Yang S.P."/>
            <person name="Shah T."/>
            <person name="Saxena K.B."/>
            <person name="Michael T."/>
            <person name="McCombie W.R."/>
            <person name="Yang B."/>
            <person name="Zhang G."/>
            <person name="Yang H."/>
            <person name="Wang J."/>
            <person name="Spillane C."/>
            <person name="Cook D.R."/>
            <person name="May G.D."/>
            <person name="Xu X."/>
            <person name="Jackson S.A."/>
        </authorList>
    </citation>
    <scope>NUCLEOTIDE SEQUENCE [LARGE SCALE GENOMIC DNA]</scope>
    <source>
        <strain evidence="5">cv. Asha</strain>
    </source>
</reference>
<organism evidence="4 5">
    <name type="scientific">Cajanus cajan</name>
    <name type="common">Pigeon pea</name>
    <name type="synonym">Cajanus indicus</name>
    <dbReference type="NCBI Taxonomy" id="3821"/>
    <lineage>
        <taxon>Eukaryota</taxon>
        <taxon>Viridiplantae</taxon>
        <taxon>Streptophyta</taxon>
        <taxon>Embryophyta</taxon>
        <taxon>Tracheophyta</taxon>
        <taxon>Spermatophyta</taxon>
        <taxon>Magnoliopsida</taxon>
        <taxon>eudicotyledons</taxon>
        <taxon>Gunneridae</taxon>
        <taxon>Pentapetalae</taxon>
        <taxon>rosids</taxon>
        <taxon>fabids</taxon>
        <taxon>Fabales</taxon>
        <taxon>Fabaceae</taxon>
        <taxon>Papilionoideae</taxon>
        <taxon>50 kb inversion clade</taxon>
        <taxon>NPAAA clade</taxon>
        <taxon>indigoferoid/millettioid clade</taxon>
        <taxon>Phaseoleae</taxon>
        <taxon>Cajanus</taxon>
    </lineage>
</organism>
<evidence type="ECO:0000256" key="2">
    <source>
        <dbReference type="SAM" id="SignalP"/>
    </source>
</evidence>
<protein>
    <recommendedName>
        <fullName evidence="6">Root meristem growth factor 9</fullName>
    </recommendedName>
</protein>
<sequence>MKFVVIIALVLMLASPSMAIDRKKFVTKLEEVELSNESDNNDHREFSPKKYGERTVSEADSHHYIPRKDFSPPGQEGK</sequence>
<dbReference type="PANTHER" id="PTHR36040">
    <property type="entry name" value="OS04G0188500 PROTEIN"/>
    <property type="match status" value="1"/>
</dbReference>
<keyword evidence="5" id="KW-1185">Reference proteome</keyword>